<evidence type="ECO:0000313" key="2">
    <source>
        <dbReference type="Proteomes" id="UP000596742"/>
    </source>
</evidence>
<proteinExistence type="predicted"/>
<dbReference type="OrthoDB" id="10480346at2759"/>
<comment type="caution">
    <text evidence="1">The sequence shown here is derived from an EMBL/GenBank/DDBJ whole genome shotgun (WGS) entry which is preliminary data.</text>
</comment>
<dbReference type="Proteomes" id="UP000596742">
    <property type="component" value="Unassembled WGS sequence"/>
</dbReference>
<sequence>MFMTGSVILPPAKQPVSVKSIVDTNRLLFEQNVEALDEAEELLQSDGPQEDAWALIAPEAEAERLDGELDREQLNEKEIEVEIPELDTFSRKTKKDMILK</sequence>
<name>A0A8B6C8N1_MYTGA</name>
<reference evidence="1" key="1">
    <citation type="submission" date="2018-11" db="EMBL/GenBank/DDBJ databases">
        <authorList>
            <person name="Alioto T."/>
            <person name="Alioto T."/>
        </authorList>
    </citation>
    <scope>NUCLEOTIDE SEQUENCE</scope>
</reference>
<organism evidence="1 2">
    <name type="scientific">Mytilus galloprovincialis</name>
    <name type="common">Mediterranean mussel</name>
    <dbReference type="NCBI Taxonomy" id="29158"/>
    <lineage>
        <taxon>Eukaryota</taxon>
        <taxon>Metazoa</taxon>
        <taxon>Spiralia</taxon>
        <taxon>Lophotrochozoa</taxon>
        <taxon>Mollusca</taxon>
        <taxon>Bivalvia</taxon>
        <taxon>Autobranchia</taxon>
        <taxon>Pteriomorphia</taxon>
        <taxon>Mytilida</taxon>
        <taxon>Mytiloidea</taxon>
        <taxon>Mytilidae</taxon>
        <taxon>Mytilinae</taxon>
        <taxon>Mytilus</taxon>
    </lineage>
</organism>
<keyword evidence="2" id="KW-1185">Reference proteome</keyword>
<dbReference type="AlphaFoldDB" id="A0A8B6C8N1"/>
<protein>
    <submittedName>
        <fullName evidence="1">Uncharacterized protein</fullName>
    </submittedName>
</protein>
<gene>
    <name evidence="1" type="ORF">MGAL_10B068826</name>
</gene>
<dbReference type="EMBL" id="UYJE01001267">
    <property type="protein sequence ID" value="VDI00710.1"/>
    <property type="molecule type" value="Genomic_DNA"/>
</dbReference>
<evidence type="ECO:0000313" key="1">
    <source>
        <dbReference type="EMBL" id="VDI00710.1"/>
    </source>
</evidence>
<accession>A0A8B6C8N1</accession>